<gene>
    <name evidence="3" type="ORF">CORT_0B08680</name>
</gene>
<dbReference type="Gene3D" id="1.20.5.1700">
    <property type="match status" value="1"/>
</dbReference>
<dbReference type="RefSeq" id="XP_003868007.1">
    <property type="nucleotide sequence ID" value="XM_003867959.1"/>
</dbReference>
<organism evidence="3 4">
    <name type="scientific">Candida orthopsilosis (strain 90-125)</name>
    <name type="common">Yeast</name>
    <dbReference type="NCBI Taxonomy" id="1136231"/>
    <lineage>
        <taxon>Eukaryota</taxon>
        <taxon>Fungi</taxon>
        <taxon>Dikarya</taxon>
        <taxon>Ascomycota</taxon>
        <taxon>Saccharomycotina</taxon>
        <taxon>Pichiomycetes</taxon>
        <taxon>Debaryomycetaceae</taxon>
        <taxon>Candida/Lodderomyces clade</taxon>
        <taxon>Candida</taxon>
    </lineage>
</organism>
<evidence type="ECO:0000256" key="1">
    <source>
        <dbReference type="SAM" id="Coils"/>
    </source>
</evidence>
<dbReference type="AlphaFoldDB" id="H8X060"/>
<protein>
    <submittedName>
        <fullName evidence="3">Uncharacterized protein</fullName>
    </submittedName>
</protein>
<dbReference type="GeneID" id="14539051"/>
<proteinExistence type="predicted"/>
<dbReference type="OrthoDB" id="4007944at2759"/>
<evidence type="ECO:0000313" key="4">
    <source>
        <dbReference type="Proteomes" id="UP000005018"/>
    </source>
</evidence>
<evidence type="ECO:0000313" key="3">
    <source>
        <dbReference type="EMBL" id="CCG22572.1"/>
    </source>
</evidence>
<reference evidence="3 4" key="1">
    <citation type="journal article" date="2012" name="PLoS ONE">
        <title>Sequence and analysis of the genome of the pathogenic yeast Candida orthopsilosis.</title>
        <authorList>
            <person name="Riccombeni A."/>
            <person name="Vidanes G."/>
            <person name="Proux-Wera E."/>
            <person name="Wolfe K.H."/>
            <person name="Butler G."/>
        </authorList>
    </citation>
    <scope>NUCLEOTIDE SEQUENCE [LARGE SCALE GENOMIC DNA]</scope>
    <source>
        <strain evidence="3 4">Co 90-125</strain>
    </source>
</reference>
<feature type="transmembrane region" description="Helical" evidence="2">
    <location>
        <begin position="297"/>
        <end position="323"/>
    </location>
</feature>
<keyword evidence="1" id="KW-0175">Coiled coil</keyword>
<dbReference type="HOGENOM" id="CLU_752270_0_0_1"/>
<keyword evidence="2" id="KW-0812">Transmembrane</keyword>
<accession>H8X060</accession>
<dbReference type="KEGG" id="cot:CORT_0B08680"/>
<keyword evidence="2" id="KW-1133">Transmembrane helix</keyword>
<keyword evidence="4" id="KW-1185">Reference proteome</keyword>
<keyword evidence="2" id="KW-0472">Membrane</keyword>
<evidence type="ECO:0000256" key="2">
    <source>
        <dbReference type="SAM" id="Phobius"/>
    </source>
</evidence>
<feature type="coiled-coil region" evidence="1">
    <location>
        <begin position="141"/>
        <end position="168"/>
    </location>
</feature>
<dbReference type="EMBL" id="HE681720">
    <property type="protein sequence ID" value="CCG22572.1"/>
    <property type="molecule type" value="Genomic_DNA"/>
</dbReference>
<name>H8X060_CANO9</name>
<dbReference type="Proteomes" id="UP000005018">
    <property type="component" value="Chromosome 2"/>
</dbReference>
<sequence length="368" mass="42360">MSSTTTTYTLDITLENSLDYLIDQSWNKCVGNKDEISLAQITILIKEIETLLKIDSLFTATEQKIISQFLDENSSLKASKSYVKQFILTSISPESFASLLRNRFGLSNEVIKARVNGSRYSSNNTFHIWKKYQSTAESKAKSIKDEEIEKLKKEIANLKQTNNEKEIKLGISKREIDRLKTRIEDLTTFYKNKGDGERILVAQLADKSAGLIESTQLCKKYKDACVEYKQREKETALAFKTLEREIMRQNETIQSLQSQLPIEDNSNSIKDFFRNLPIFKQSYLLLKYKYDLKDKRVLVMSITSIICLFLLMVNLVQVVYILLSIMLASIGKDSGIVYEDNMIRSPGLIDLLSTIPSIEKFVYDYIDW</sequence>